<organism evidence="9 10">
    <name type="scientific">Exaiptasia diaphana</name>
    <name type="common">Tropical sea anemone</name>
    <name type="synonym">Aiptasia pulchella</name>
    <dbReference type="NCBI Taxonomy" id="2652724"/>
    <lineage>
        <taxon>Eukaryota</taxon>
        <taxon>Metazoa</taxon>
        <taxon>Cnidaria</taxon>
        <taxon>Anthozoa</taxon>
        <taxon>Hexacorallia</taxon>
        <taxon>Actiniaria</taxon>
        <taxon>Aiptasiidae</taxon>
        <taxon>Exaiptasia</taxon>
    </lineage>
</organism>
<dbReference type="Pfam" id="PF00567">
    <property type="entry name" value="TUDOR"/>
    <property type="match status" value="4"/>
</dbReference>
<dbReference type="InterPro" id="IPR017907">
    <property type="entry name" value="Znf_RING_CS"/>
</dbReference>
<feature type="domain" description="Tudor" evidence="8">
    <location>
        <begin position="1317"/>
        <end position="1378"/>
    </location>
</feature>
<evidence type="ECO:0000313" key="10">
    <source>
        <dbReference type="Proteomes" id="UP000887567"/>
    </source>
</evidence>
<dbReference type="Gene3D" id="3.30.40.10">
    <property type="entry name" value="Zinc/RING finger domain, C3HC4 (zinc finger)"/>
    <property type="match status" value="1"/>
</dbReference>
<feature type="compositionally biased region" description="Basic and acidic residues" evidence="5">
    <location>
        <begin position="1569"/>
        <end position="1578"/>
    </location>
</feature>
<dbReference type="GeneID" id="110251745"/>
<dbReference type="FunFam" id="2.30.30.140:FF:000018">
    <property type="entry name" value="Serine/threonine-protein kinase 31"/>
    <property type="match status" value="3"/>
</dbReference>
<evidence type="ECO:0000259" key="8">
    <source>
        <dbReference type="PROSITE" id="PS50304"/>
    </source>
</evidence>
<dbReference type="SMART" id="SM00184">
    <property type="entry name" value="RING"/>
    <property type="match status" value="2"/>
</dbReference>
<feature type="domain" description="RING-type" evidence="6">
    <location>
        <begin position="7"/>
        <end position="60"/>
    </location>
</feature>
<keyword evidence="10" id="KW-1185">Reference proteome</keyword>
<dbReference type="InterPro" id="IPR035437">
    <property type="entry name" value="SNase_OB-fold_sf"/>
</dbReference>
<dbReference type="OMA" id="LASCECK"/>
<evidence type="ECO:0000256" key="2">
    <source>
        <dbReference type="ARBA" id="ARBA00022771"/>
    </source>
</evidence>
<feature type="compositionally biased region" description="Polar residues" evidence="5">
    <location>
        <begin position="1554"/>
        <end position="1568"/>
    </location>
</feature>
<dbReference type="Gene3D" id="2.40.50.90">
    <property type="match status" value="4"/>
</dbReference>
<dbReference type="SUPFAM" id="SSF57850">
    <property type="entry name" value="RING/U-box"/>
    <property type="match status" value="1"/>
</dbReference>
<dbReference type="CDD" id="cd19757">
    <property type="entry name" value="Bbox1"/>
    <property type="match status" value="1"/>
</dbReference>
<accession>A0A913Y434</accession>
<dbReference type="SUPFAM" id="SSF57845">
    <property type="entry name" value="B-box zinc-binding domain"/>
    <property type="match status" value="1"/>
</dbReference>
<reference evidence="9" key="1">
    <citation type="submission" date="2022-11" db="UniProtKB">
        <authorList>
            <consortium name="EnsemblMetazoa"/>
        </authorList>
    </citation>
    <scope>IDENTIFICATION</scope>
</reference>
<feature type="region of interest" description="Disordered" evidence="5">
    <location>
        <begin position="1551"/>
        <end position="1591"/>
    </location>
</feature>
<name>A0A913Y434_EXADI</name>
<dbReference type="SUPFAM" id="SSF63748">
    <property type="entry name" value="Tudor/PWWP/MBT"/>
    <property type="match status" value="4"/>
</dbReference>
<feature type="compositionally biased region" description="Polar residues" evidence="5">
    <location>
        <begin position="103"/>
        <end position="115"/>
    </location>
</feature>
<evidence type="ECO:0000256" key="4">
    <source>
        <dbReference type="PROSITE-ProRule" id="PRU00024"/>
    </source>
</evidence>
<feature type="domain" description="B box-type" evidence="7">
    <location>
        <begin position="129"/>
        <end position="176"/>
    </location>
</feature>
<evidence type="ECO:0000259" key="6">
    <source>
        <dbReference type="PROSITE" id="PS50089"/>
    </source>
</evidence>
<dbReference type="Gene3D" id="4.10.830.40">
    <property type="match status" value="1"/>
</dbReference>
<dbReference type="InterPro" id="IPR000315">
    <property type="entry name" value="Znf_B-box"/>
</dbReference>
<keyword evidence="3" id="KW-0862">Zinc</keyword>
<proteinExistence type="predicted"/>
<dbReference type="PROSITE" id="PS00518">
    <property type="entry name" value="ZF_RING_1"/>
    <property type="match status" value="1"/>
</dbReference>
<evidence type="ECO:0000313" key="9">
    <source>
        <dbReference type="EnsemblMetazoa" id="XP_020914135.1"/>
    </source>
</evidence>
<evidence type="ECO:0008006" key="11">
    <source>
        <dbReference type="Google" id="ProtNLM"/>
    </source>
</evidence>
<feature type="domain" description="Tudor" evidence="8">
    <location>
        <begin position="498"/>
        <end position="569"/>
    </location>
</feature>
<feature type="compositionally biased region" description="Basic and acidic residues" evidence="5">
    <location>
        <begin position="407"/>
        <end position="425"/>
    </location>
</feature>
<dbReference type="PROSITE" id="PS50089">
    <property type="entry name" value="ZF_RING_2"/>
    <property type="match status" value="1"/>
</dbReference>
<dbReference type="InterPro" id="IPR013083">
    <property type="entry name" value="Znf_RING/FYVE/PHD"/>
</dbReference>
<keyword evidence="1" id="KW-0479">Metal-binding</keyword>
<dbReference type="RefSeq" id="XP_020914135.1">
    <property type="nucleotide sequence ID" value="XM_021058476.2"/>
</dbReference>
<dbReference type="OrthoDB" id="5981326at2759"/>
<dbReference type="Gene3D" id="2.30.30.140">
    <property type="match status" value="4"/>
</dbReference>
<protein>
    <recommendedName>
        <fullName evidence="11">RING finger protein 17</fullName>
    </recommendedName>
</protein>
<evidence type="ECO:0000259" key="7">
    <source>
        <dbReference type="PROSITE" id="PS50119"/>
    </source>
</evidence>
<dbReference type="InterPro" id="IPR001841">
    <property type="entry name" value="Znf_RING"/>
</dbReference>
<dbReference type="PROSITE" id="PS50119">
    <property type="entry name" value="ZF_BBOX"/>
    <property type="match status" value="1"/>
</dbReference>
<feature type="domain" description="Tudor" evidence="8">
    <location>
        <begin position="1052"/>
        <end position="1111"/>
    </location>
</feature>
<evidence type="ECO:0000256" key="1">
    <source>
        <dbReference type="ARBA" id="ARBA00022723"/>
    </source>
</evidence>
<dbReference type="Proteomes" id="UP000887567">
    <property type="component" value="Unplaced"/>
</dbReference>
<feature type="region of interest" description="Disordered" evidence="5">
    <location>
        <begin position="97"/>
        <end position="129"/>
    </location>
</feature>
<dbReference type="PROSITE" id="PS50304">
    <property type="entry name" value="TUDOR"/>
    <property type="match status" value="4"/>
</dbReference>
<dbReference type="SUPFAM" id="SSF50199">
    <property type="entry name" value="Staphylococcal nuclease"/>
    <property type="match status" value="2"/>
</dbReference>
<dbReference type="KEGG" id="epa:110251745"/>
<feature type="region of interest" description="Disordered" evidence="5">
    <location>
        <begin position="881"/>
        <end position="925"/>
    </location>
</feature>
<feature type="region of interest" description="Disordered" evidence="5">
    <location>
        <begin position="404"/>
        <end position="435"/>
    </location>
</feature>
<evidence type="ECO:0000256" key="5">
    <source>
        <dbReference type="SAM" id="MobiDB-lite"/>
    </source>
</evidence>
<keyword evidence="2 4" id="KW-0863">Zinc-finger</keyword>
<evidence type="ECO:0000256" key="3">
    <source>
        <dbReference type="ARBA" id="ARBA00022833"/>
    </source>
</evidence>
<dbReference type="SMART" id="SM00333">
    <property type="entry name" value="TUDOR"/>
    <property type="match status" value="4"/>
</dbReference>
<feature type="domain" description="Tudor" evidence="8">
    <location>
        <begin position="736"/>
        <end position="795"/>
    </location>
</feature>
<dbReference type="EnsemblMetazoa" id="XM_021058476.2">
    <property type="protein sequence ID" value="XP_020914135.1"/>
    <property type="gene ID" value="LOC110251745"/>
</dbReference>
<dbReference type="InterPro" id="IPR002999">
    <property type="entry name" value="Tudor"/>
</dbReference>
<dbReference type="PANTHER" id="PTHR16442">
    <property type="entry name" value="RING FINGER PROTEIN 17"/>
    <property type="match status" value="1"/>
</dbReference>
<dbReference type="PANTHER" id="PTHR16442:SF1">
    <property type="entry name" value="RING FINGER PROTEIN 17"/>
    <property type="match status" value="1"/>
</dbReference>
<sequence>MQRTPTCRNCCRNYSFQVLSKQKDRGNIPLLLDCAHTFCEGCLTKFARTHKTHIPCPECTIPTSLSKEGILGVKDLNVNVYIMGILAASTYKKSLMESGSPRKGSNTAKMSSNKGIPQGFMKKDTSNKTPDLKCEECFSASATSRCLKCECVFCVKCFEKVHSMSHTLRKHKQYPLLSSSSDKSSSGCSIHKNRPLEFFDKDENKPVCAHCIVTGEREINSIVPIAEVADDIKEQLQEKLNTGKTILKHLEKSQQKIREVLTQNQSEKTVLANEIREHFQLLSSALQVRENMLVRDVEAGQCPEESLEMSLAESVRKTRLLLLELEDALLEPTTLISRSKEFFNEIQELQDMACFAIKTSQKSEDFSRFSYDKDYLDSLKDYGNVQDVVISRLEMKKLCDVTEEDMNNEKNDENLVEQDDHSSQEEEKEEIISNGRRTRAARKLLSIPYRHELVKVTHIKDPSCFVVQRLADMDQLNVMMNAINKHCESSDAADMVFEVNVGDVVCAQFSVDNHWYRARIMSVYSPSHPNTLPTIDNKLSVQVLYMDYGNSEWVPLIRLRNVPTKFLHIPDMAVCCCLEDIVPPFQQTVWPSKTIKAFGSLTGNKALLMTAYRRGGSGILHVDLKCPDDEEPTHDDDRPASVRDALVFLEVARFKTSASQINVQGQQTFPMRVFKNPTPVEEGQCVPVLVTHATGPDEVYFQLIEDNSIQKLLQVMDEMAKLYNGKHKRKDLQVLWPYRGLVCGAKFTEDKAWYRALVIGVNSDETLDVNYVDYGNSERLPFSALRKLPDSLLALPRQARRASMADIKDPNGDWSDKVRQFVCELLIGRSFTATVTSVNDGDMSMVLYDDTTIKDVSVNDLLVQSHLAVPTGLGIVKECTDEEERSDVVSKDSALEENQALDEDTVGDNSEQLQDAEKEAVIQPKSTPLDKLLGLTPLDQKQEIIPQEKTAELTPPEDAFQPILLEQGLESSPLVPSLLDEKEEPSPPQAQASYKPAMVPGNKQFQAGVTYVGMDGYIYVQEIKPDDNTLVEIMTRLNKRQDTNKIASSTDDITVGQPCCAYFSGDGLLYRALVTKVMSINKVEVNYVDFGNSEVVSLSALRLEPRDMEIPKQCLQLLLYGVVPSSSDCRWSVKAVSALSNLVVGKNCSVMIEGEAKDGQPIAVRLCTPEGRNVSDELLSKGLAWLSDGIHGLDPSTNVLPAGVRRGYVGNVKNRRSKHPSRAETKLQAMLIGAREADQLLPSTQLPEVDMPFDVIVTHVQQPDCLFIQRSPNCEDDDVYDIDPTLLDVEDELERLEEMQMNINKPDYFKKYEPLSHASKGMLCCGRYTEDDTWYRAQVLEITSEKPLKALVRYIDYGNSEELSGERMRGFPSELLDLPIQATQCSLAHVKPPMSADSPSEGSSWPDSSRDQLIELVVGRRLEARIVAYGSPMSVKLHYISGDESSNIAKELAQQGHVTYKHYNDGNESLDTMSEGAPSHSSYDVEIEDEEILEDECSLNSEERDLQFRESEIKVSNSKPVNTDDKLEKVSSGGFAPAAIPLITPHEFAVAKSADQSDSDNAVPSEATGSHDSKDTETNVKVNADANESEV</sequence>
<dbReference type="Gene3D" id="3.30.160.60">
    <property type="entry name" value="Classic Zinc Finger"/>
    <property type="match status" value="1"/>
</dbReference>
<dbReference type="GO" id="GO:0008270">
    <property type="term" value="F:zinc ion binding"/>
    <property type="evidence" value="ECO:0007669"/>
    <property type="project" value="UniProtKB-KW"/>
</dbReference>